<gene>
    <name evidence="1" type="ORF">MBHS_02805</name>
</gene>
<dbReference type="Pfam" id="PF05096">
    <property type="entry name" value="Glu_cyclase_2"/>
    <property type="match status" value="1"/>
</dbReference>
<dbReference type="AlphaFoldDB" id="A0A1H6FC89"/>
<dbReference type="PANTHER" id="PTHR31270">
    <property type="entry name" value="GLUTAMINYL-PEPTIDE CYCLOTRANSFERASE"/>
    <property type="match status" value="1"/>
</dbReference>
<dbReference type="EMBL" id="FMSV02000511">
    <property type="protein sequence ID" value="SEH06939.1"/>
    <property type="molecule type" value="Genomic_DNA"/>
</dbReference>
<dbReference type="SUPFAM" id="SSF50969">
    <property type="entry name" value="YVTN repeat-like/Quinoprotein amine dehydrogenase"/>
    <property type="match status" value="1"/>
</dbReference>
<dbReference type="Proteomes" id="UP000236724">
    <property type="component" value="Unassembled WGS sequence"/>
</dbReference>
<dbReference type="OrthoDB" id="9783700at2"/>
<sequence length="365" mass="41597">MYVIIRFIFPCFLIFFYSLHTLAQNLEVSRCISHYSDSGNLSIPLINIADQPYQAGFRYAPESQTFRLETLEKLSDVSWCERTPVYLLSAARLYLPVVAVNNTDYQAELRLLPEHNEIRFALVSAQLAPPRDIDVAYTYQVVNTYPHDAEAFTQGLFFHSGHLYESIGLRGHSALRELGLESTLPVREHQLASTLFAEGLTLYQDNLYQLTWTSGIGFVYALEDFKPIADFYYPTQGWGLTNDDYSLIYSDGSAVLRFMDPADFSLRREISVHDDNGPVYRLNELEYVAGEIYANIWMSNRIARISPTTGRVLAWIDLTGLLPAEQVQQADVLNGIAYDSSQQRLLVTGKLWPTLFEIELLQSKK</sequence>
<evidence type="ECO:0000313" key="2">
    <source>
        <dbReference type="Proteomes" id="UP000236724"/>
    </source>
</evidence>
<name>A0A1H6FC89_9GAMM</name>
<protein>
    <submittedName>
        <fullName evidence="1">Glutamine cyclotransferase</fullName>
    </submittedName>
</protein>
<reference evidence="1 2" key="1">
    <citation type="submission" date="2016-10" db="EMBL/GenBank/DDBJ databases">
        <authorList>
            <person name="de Groot N.N."/>
        </authorList>
    </citation>
    <scope>NUCLEOTIDE SEQUENCE [LARGE SCALE GENOMIC DNA]</scope>
    <source>
        <strain evidence="1">MBHS1</strain>
    </source>
</reference>
<keyword evidence="1" id="KW-0808">Transferase</keyword>
<keyword evidence="2" id="KW-1185">Reference proteome</keyword>
<evidence type="ECO:0000313" key="1">
    <source>
        <dbReference type="EMBL" id="SEH06939.1"/>
    </source>
</evidence>
<proteinExistence type="predicted"/>
<dbReference type="PANTHER" id="PTHR31270:SF1">
    <property type="entry name" value="GLUTAMINYL-PEPTIDE CYCLOTRANSFERASE"/>
    <property type="match status" value="1"/>
</dbReference>
<dbReference type="RefSeq" id="WP_103920656.1">
    <property type="nucleotide sequence ID" value="NZ_FMSV02000511.1"/>
</dbReference>
<dbReference type="GO" id="GO:0016603">
    <property type="term" value="F:glutaminyl-peptide cyclotransferase activity"/>
    <property type="evidence" value="ECO:0007669"/>
    <property type="project" value="InterPro"/>
</dbReference>
<accession>A0A1H6FC89</accession>
<dbReference type="InterPro" id="IPR007788">
    <property type="entry name" value="QCT"/>
</dbReference>
<dbReference type="InterPro" id="IPR011044">
    <property type="entry name" value="Quino_amine_DH_bsu"/>
</dbReference>
<organism evidence="1 2">
    <name type="scientific">Candidatus Venteria ishoeyi</name>
    <dbReference type="NCBI Taxonomy" id="1899563"/>
    <lineage>
        <taxon>Bacteria</taxon>
        <taxon>Pseudomonadati</taxon>
        <taxon>Pseudomonadota</taxon>
        <taxon>Gammaproteobacteria</taxon>
        <taxon>Thiotrichales</taxon>
        <taxon>Thiotrichaceae</taxon>
        <taxon>Venteria</taxon>
    </lineage>
</organism>